<name>A0A1Y2A041_9PLEO</name>
<organism evidence="1 2">
    <name type="scientific">Clohesyomyces aquaticus</name>
    <dbReference type="NCBI Taxonomy" id="1231657"/>
    <lineage>
        <taxon>Eukaryota</taxon>
        <taxon>Fungi</taxon>
        <taxon>Dikarya</taxon>
        <taxon>Ascomycota</taxon>
        <taxon>Pezizomycotina</taxon>
        <taxon>Dothideomycetes</taxon>
        <taxon>Pleosporomycetidae</taxon>
        <taxon>Pleosporales</taxon>
        <taxon>Lindgomycetaceae</taxon>
        <taxon>Clohesyomyces</taxon>
    </lineage>
</organism>
<dbReference type="STRING" id="1231657.A0A1Y2A041"/>
<accession>A0A1Y2A041</accession>
<dbReference type="OrthoDB" id="1022638at2759"/>
<proteinExistence type="predicted"/>
<keyword evidence="2" id="KW-1185">Reference proteome</keyword>
<gene>
    <name evidence="1" type="ORF">BCR34DRAFT_611933</name>
</gene>
<evidence type="ECO:0000313" key="1">
    <source>
        <dbReference type="EMBL" id="ORY15903.1"/>
    </source>
</evidence>
<protein>
    <submittedName>
        <fullName evidence="1">Uncharacterized protein</fullName>
    </submittedName>
</protein>
<dbReference type="Proteomes" id="UP000193144">
    <property type="component" value="Unassembled WGS sequence"/>
</dbReference>
<reference evidence="1 2" key="1">
    <citation type="submission" date="2016-07" db="EMBL/GenBank/DDBJ databases">
        <title>Pervasive Adenine N6-methylation of Active Genes in Fungi.</title>
        <authorList>
            <consortium name="DOE Joint Genome Institute"/>
            <person name="Mondo S.J."/>
            <person name="Dannebaum R.O."/>
            <person name="Kuo R.C."/>
            <person name="Labutti K."/>
            <person name="Haridas S."/>
            <person name="Kuo A."/>
            <person name="Salamov A."/>
            <person name="Ahrendt S.R."/>
            <person name="Lipzen A."/>
            <person name="Sullivan W."/>
            <person name="Andreopoulos W.B."/>
            <person name="Clum A."/>
            <person name="Lindquist E."/>
            <person name="Daum C."/>
            <person name="Ramamoorthy G.K."/>
            <person name="Gryganskyi A."/>
            <person name="Culley D."/>
            <person name="Magnuson J.K."/>
            <person name="James T.Y."/>
            <person name="O'Malley M.A."/>
            <person name="Stajich J.E."/>
            <person name="Spatafora J.W."/>
            <person name="Visel A."/>
            <person name="Grigoriev I.V."/>
        </authorList>
    </citation>
    <scope>NUCLEOTIDE SEQUENCE [LARGE SCALE GENOMIC DNA]</scope>
    <source>
        <strain evidence="1 2">CBS 115471</strain>
    </source>
</reference>
<sequence length="269" mass="30621">MSACALGERLQDVLFMNAVVDAIIHYRKKIIAVPGPALIASFYEATADSCPTRHLFADMWAFLVIDDWLEQKLGQCPRRFLEDLTRAYDAYKHRFQLKGYRLGAYLANVIKLPVDRPEDFKSYSTWLYGAGIISKAGEDYLRLARSYVFAEKIIDPDYQKAVPDAIITTTIVNKDNAGRRYWPGPVAVRTIYKGTANGSPARRLLVDMWVRNVRPDWNLFHGSTEKFPVECINDLLMAFAKYGLERRDSSGTRPWVEAPDSYHVDIGEG</sequence>
<dbReference type="EMBL" id="MCFA01000022">
    <property type="protein sequence ID" value="ORY15903.1"/>
    <property type="molecule type" value="Genomic_DNA"/>
</dbReference>
<comment type="caution">
    <text evidence="1">The sequence shown here is derived from an EMBL/GenBank/DDBJ whole genome shotgun (WGS) entry which is preliminary data.</text>
</comment>
<evidence type="ECO:0000313" key="2">
    <source>
        <dbReference type="Proteomes" id="UP000193144"/>
    </source>
</evidence>
<dbReference type="AlphaFoldDB" id="A0A1Y2A041"/>